<dbReference type="HOGENOM" id="CLU_035676_1_1_1"/>
<feature type="transmembrane region" description="Helical" evidence="1">
    <location>
        <begin position="134"/>
        <end position="152"/>
    </location>
</feature>
<feature type="transmembrane region" description="Helical" evidence="1">
    <location>
        <begin position="80"/>
        <end position="102"/>
    </location>
</feature>
<feature type="transmembrane region" description="Helical" evidence="1">
    <location>
        <begin position="429"/>
        <end position="450"/>
    </location>
</feature>
<organism evidence="2 3">
    <name type="scientific">Ciona savignyi</name>
    <name type="common">Pacific transparent sea squirt</name>
    <dbReference type="NCBI Taxonomy" id="51511"/>
    <lineage>
        <taxon>Eukaryota</taxon>
        <taxon>Metazoa</taxon>
        <taxon>Chordata</taxon>
        <taxon>Tunicata</taxon>
        <taxon>Ascidiacea</taxon>
        <taxon>Phlebobranchia</taxon>
        <taxon>Cionidae</taxon>
        <taxon>Ciona</taxon>
    </lineage>
</organism>
<keyword evidence="1" id="KW-0472">Membrane</keyword>
<evidence type="ECO:0000313" key="2">
    <source>
        <dbReference type="Ensembl" id="ENSCSAVP00000014170.1"/>
    </source>
</evidence>
<reference evidence="3" key="1">
    <citation type="submission" date="2003-08" db="EMBL/GenBank/DDBJ databases">
        <authorList>
            <person name="Birren B."/>
            <person name="Nusbaum C."/>
            <person name="Abebe A."/>
            <person name="Abouelleil A."/>
            <person name="Adekoya E."/>
            <person name="Ait-zahra M."/>
            <person name="Allen N."/>
            <person name="Allen T."/>
            <person name="An P."/>
            <person name="Anderson M."/>
            <person name="Anderson S."/>
            <person name="Arachchi H."/>
            <person name="Armbruster J."/>
            <person name="Bachantsang P."/>
            <person name="Baldwin J."/>
            <person name="Barry A."/>
            <person name="Bayul T."/>
            <person name="Blitshsteyn B."/>
            <person name="Bloom T."/>
            <person name="Blye J."/>
            <person name="Boguslavskiy L."/>
            <person name="Borowsky M."/>
            <person name="Boukhgalter B."/>
            <person name="Brunache A."/>
            <person name="Butler J."/>
            <person name="Calixte N."/>
            <person name="Calvo S."/>
            <person name="Camarata J."/>
            <person name="Campo K."/>
            <person name="Chang J."/>
            <person name="Cheshatsang Y."/>
            <person name="Citroen M."/>
            <person name="Collymore A."/>
            <person name="Considine T."/>
            <person name="Cook A."/>
            <person name="Cooke P."/>
            <person name="Corum B."/>
            <person name="Cuomo C."/>
            <person name="David R."/>
            <person name="Dawoe T."/>
            <person name="Degray S."/>
            <person name="Dodge S."/>
            <person name="Dooley K."/>
            <person name="Dorje P."/>
            <person name="Dorjee K."/>
            <person name="Dorris L."/>
            <person name="Duffey N."/>
            <person name="Dupes A."/>
            <person name="Elkins T."/>
            <person name="Engels R."/>
            <person name="Erickson J."/>
            <person name="Farina A."/>
            <person name="Faro S."/>
            <person name="Ferreira P."/>
            <person name="Fischer H."/>
            <person name="Fitzgerald M."/>
            <person name="Foley K."/>
            <person name="Gage D."/>
            <person name="Galagan J."/>
            <person name="Gearin G."/>
            <person name="Gnerre S."/>
            <person name="Gnirke A."/>
            <person name="Goyette A."/>
            <person name="Graham J."/>
            <person name="Grandbois E."/>
            <person name="Gyaltsen K."/>
            <person name="Hafez N."/>
            <person name="Hagopian D."/>
            <person name="Hagos B."/>
            <person name="Hall J."/>
            <person name="Hatcher B."/>
            <person name="Heller A."/>
            <person name="Higgins H."/>
            <person name="Honan T."/>
            <person name="Horn A."/>
            <person name="Houde N."/>
            <person name="Hughes L."/>
            <person name="Hulme W."/>
            <person name="Husby E."/>
            <person name="Iliev I."/>
            <person name="Jaffe D."/>
            <person name="Jones C."/>
            <person name="Kamal M."/>
            <person name="Kamat A."/>
            <person name="Kamvysselis M."/>
            <person name="Karlsson E."/>
            <person name="Kells C."/>
            <person name="Kieu A."/>
            <person name="Kisner P."/>
            <person name="Kodira C."/>
            <person name="Kulbokas E."/>
            <person name="Labutti K."/>
            <person name="Lama D."/>
            <person name="Landers T."/>
            <person name="Leger J."/>
            <person name="Levine S."/>
            <person name="Lewis D."/>
            <person name="Lewis T."/>
            <person name="Lindblad-toh K."/>
            <person name="Liu X."/>
            <person name="Lokyitsang T."/>
            <person name="Lokyitsang Y."/>
            <person name="Lucien O."/>
            <person name="Lui A."/>
            <person name="Ma L.J."/>
            <person name="Mabbitt R."/>
            <person name="Macdonald J."/>
            <person name="Maclean C."/>
            <person name="Major J."/>
            <person name="Manning J."/>
            <person name="Marabella R."/>
            <person name="Maru K."/>
            <person name="Matthews C."/>
            <person name="Mauceli E."/>
            <person name="Mccarthy M."/>
            <person name="Mcdonough S."/>
            <person name="Mcghee T."/>
            <person name="Meldrim J."/>
            <person name="Meneus L."/>
            <person name="Mesirov J."/>
            <person name="Mihalev A."/>
            <person name="Mihova T."/>
            <person name="Mikkelsen T."/>
            <person name="Mlenga V."/>
            <person name="Moru K."/>
            <person name="Mozes J."/>
            <person name="Mulrain L."/>
            <person name="Munson G."/>
            <person name="Naylor J."/>
            <person name="Newes C."/>
            <person name="Nguyen C."/>
            <person name="Nguyen N."/>
            <person name="Nguyen T."/>
            <person name="Nicol R."/>
            <person name="Nielsen C."/>
            <person name="Nizzari M."/>
            <person name="Norbu C."/>
            <person name="Norbu N."/>
            <person name="O'donnell P."/>
            <person name="Okoawo O."/>
            <person name="O'leary S."/>
            <person name="Omotosho B."/>
            <person name="O'neill K."/>
            <person name="Osman S."/>
            <person name="Parker S."/>
            <person name="Perrin D."/>
            <person name="Phunkhang P."/>
            <person name="Piqani B."/>
            <person name="Purcell S."/>
            <person name="Rachupka T."/>
            <person name="Ramasamy U."/>
            <person name="Rameau R."/>
            <person name="Ray V."/>
            <person name="Raymond C."/>
            <person name="Retta R."/>
            <person name="Richardson S."/>
            <person name="Rise C."/>
            <person name="Rodriguez J."/>
            <person name="Rogers J."/>
            <person name="Rogov P."/>
            <person name="Rutman M."/>
            <person name="Schupbach R."/>
            <person name="Seaman C."/>
            <person name="Settipalli S."/>
            <person name="Sharpe T."/>
            <person name="Sheridan J."/>
            <person name="Sherpa N."/>
            <person name="Shi J."/>
            <person name="Smirnov S."/>
            <person name="Smith C."/>
            <person name="Sougnez C."/>
            <person name="Spencer B."/>
            <person name="Stalker J."/>
            <person name="Stange-thomann N."/>
            <person name="Stavropoulos S."/>
            <person name="Stetson K."/>
            <person name="Stone C."/>
            <person name="Stone S."/>
            <person name="Stubbs M."/>
            <person name="Talamas J."/>
            <person name="Tchuinga P."/>
            <person name="Tenzing P."/>
            <person name="Tesfaye S."/>
            <person name="Theodore J."/>
            <person name="Thoulutsang Y."/>
            <person name="Topham K."/>
            <person name="Towey S."/>
            <person name="Tsamla T."/>
            <person name="Tsomo N."/>
            <person name="Vallee D."/>
            <person name="Vassiliev H."/>
            <person name="Venkataraman V."/>
            <person name="Vinson J."/>
            <person name="Vo A."/>
            <person name="Wade C."/>
            <person name="Wang S."/>
            <person name="Wangchuk T."/>
            <person name="Wangdi T."/>
            <person name="Whittaker C."/>
            <person name="Wilkinson J."/>
            <person name="Wu Y."/>
            <person name="Wyman D."/>
            <person name="Yadav S."/>
            <person name="Yang S."/>
            <person name="Yang X."/>
            <person name="Yeager S."/>
            <person name="Yee E."/>
            <person name="Young G."/>
            <person name="Zainoun J."/>
            <person name="Zembeck L."/>
            <person name="Zimmer A."/>
            <person name="Zody M."/>
            <person name="Lander E."/>
        </authorList>
    </citation>
    <scope>NUCLEOTIDE SEQUENCE [LARGE SCALE GENOMIC DNA]</scope>
</reference>
<keyword evidence="3" id="KW-1185">Reference proteome</keyword>
<dbReference type="Proteomes" id="UP000007875">
    <property type="component" value="Unassembled WGS sequence"/>
</dbReference>
<dbReference type="Gene3D" id="1.20.1250.20">
    <property type="entry name" value="MFS general substrate transporter like domains"/>
    <property type="match status" value="1"/>
</dbReference>
<proteinExistence type="predicted"/>
<feature type="transmembrane region" description="Helical" evidence="1">
    <location>
        <begin position="108"/>
        <end position="127"/>
    </location>
</feature>
<dbReference type="eggNOG" id="ENOG502QRYG">
    <property type="taxonomic scope" value="Eukaryota"/>
</dbReference>
<dbReference type="InterPro" id="IPR027197">
    <property type="entry name" value="SLC43A3"/>
</dbReference>
<reference evidence="2" key="3">
    <citation type="submission" date="2025-09" db="UniProtKB">
        <authorList>
            <consortium name="Ensembl"/>
        </authorList>
    </citation>
    <scope>IDENTIFICATION</scope>
</reference>
<feature type="transmembrane region" description="Helical" evidence="1">
    <location>
        <begin position="371"/>
        <end position="394"/>
    </location>
</feature>
<dbReference type="PANTHER" id="PTHR20765">
    <property type="entry name" value="SOLUTE CARRIER FAMILY 43 MEMBER 3-RELATED"/>
    <property type="match status" value="1"/>
</dbReference>
<dbReference type="InterPro" id="IPR036259">
    <property type="entry name" value="MFS_trans_sf"/>
</dbReference>
<reference evidence="2" key="2">
    <citation type="submission" date="2025-08" db="UniProtKB">
        <authorList>
            <consortium name="Ensembl"/>
        </authorList>
    </citation>
    <scope>IDENTIFICATION</scope>
</reference>
<dbReference type="InParanoid" id="H2Z9A5"/>
<evidence type="ECO:0000256" key="1">
    <source>
        <dbReference type="SAM" id="Phobius"/>
    </source>
</evidence>
<keyword evidence="1" id="KW-0812">Transmembrane</keyword>
<feature type="transmembrane region" description="Helical" evidence="1">
    <location>
        <begin position="6"/>
        <end position="26"/>
    </location>
</feature>
<evidence type="ECO:0000313" key="3">
    <source>
        <dbReference type="Proteomes" id="UP000007875"/>
    </source>
</evidence>
<dbReference type="AlphaFoldDB" id="H2Z9A5"/>
<feature type="transmembrane region" description="Helical" evidence="1">
    <location>
        <begin position="330"/>
        <end position="351"/>
    </location>
</feature>
<dbReference type="Ensembl" id="ENSCSAVT00000014335.1">
    <property type="protein sequence ID" value="ENSCSAVP00000014170.1"/>
    <property type="gene ID" value="ENSCSAVG00000008313.1"/>
</dbReference>
<dbReference type="OMA" id="AFLRIMY"/>
<feature type="transmembrane region" description="Helical" evidence="1">
    <location>
        <begin position="198"/>
        <end position="218"/>
    </location>
</feature>
<dbReference type="SUPFAM" id="SSF103473">
    <property type="entry name" value="MFS general substrate transporter"/>
    <property type="match status" value="1"/>
</dbReference>
<protein>
    <recommendedName>
        <fullName evidence="4">Major facilitator superfamily (MFS) profile domain-containing protein</fullName>
    </recommendedName>
</protein>
<dbReference type="GeneTree" id="ENSGT00940000166977"/>
<evidence type="ECO:0008006" key="4">
    <source>
        <dbReference type="Google" id="ProtNLM"/>
    </source>
</evidence>
<accession>H2Z9A5</accession>
<feature type="transmembrane region" description="Helical" evidence="1">
    <location>
        <begin position="401"/>
        <end position="423"/>
    </location>
</feature>
<dbReference type="STRING" id="51511.ENSCSAVP00000014170"/>
<feature type="transmembrane region" description="Helical" evidence="1">
    <location>
        <begin position="164"/>
        <end position="186"/>
    </location>
</feature>
<name>H2Z9A5_CIOSA</name>
<feature type="transmembrane region" description="Helical" evidence="1">
    <location>
        <begin position="462"/>
        <end position="480"/>
    </location>
</feature>
<sequence>MKLQQVVSIVSACLECILFGGVIFGWPSLEYVLKRENYFSYLCSNNSNGTIRNVTLKNIDLTLINGNLTSTQCGKSSEMLNLVFTVALGVSQILLPLGGYILDTYGTWIQRSLASIAIMIASVMLAVSSATNSGILFPSMVLLAIGGFNILMSNIQLGKVAGKAQTSVITLINGSFNSGTFVFLMFKIAYDSGIDLKSISIAYVIISVYPLVSTFLLMPRKWFSDTTTNTRYGIFELMDLVKAKCFCYKSVGSAVDMEDHTNSPERLELESQVQNDNEAGKEMYSESGESHLYWSVQLYYSLLNLRMIFFLGSFSTWISNIESEANVGRLTNILGILLVLSICISPAHGILTDGTIRFCIVRGYSKQQSTWAGLLVSVFTTSLLTVLVSVTVALKHTYSSFILFVLARSFVYASTSTFIAFAFPSRHFGTLYGITTMLGGISGFLQFALFSLGISVDKDFTIVNYSMIGMSACTFLHSMLTYKNLR</sequence>
<keyword evidence="1" id="KW-1133">Transmembrane helix</keyword>
<dbReference type="PANTHER" id="PTHR20765:SF1">
    <property type="entry name" value="EQUILIBRATIVE NUCLEOBASE TRANSPORTER 1"/>
    <property type="match status" value="1"/>
</dbReference>
<feature type="transmembrane region" description="Helical" evidence="1">
    <location>
        <begin position="298"/>
        <end position="318"/>
    </location>
</feature>